<reference evidence="3 4" key="1">
    <citation type="submission" date="2020-07" db="EMBL/GenBank/DDBJ databases">
        <title>Alkalicella. sp. LB2 genome.</title>
        <authorList>
            <person name="Postec A."/>
            <person name="Quemeneur M."/>
        </authorList>
    </citation>
    <scope>NUCLEOTIDE SEQUENCE [LARGE SCALE GENOMIC DNA]</scope>
    <source>
        <strain evidence="3 4">LB2</strain>
    </source>
</reference>
<dbReference type="GO" id="GO:0006313">
    <property type="term" value="P:DNA transposition"/>
    <property type="evidence" value="ECO:0007669"/>
    <property type="project" value="InterPro"/>
</dbReference>
<evidence type="ECO:0000259" key="2">
    <source>
        <dbReference type="Pfam" id="PF02371"/>
    </source>
</evidence>
<dbReference type="Pfam" id="PF01548">
    <property type="entry name" value="DEDD_Tnp_IS110"/>
    <property type="match status" value="1"/>
</dbReference>
<sequence>MNSNQNQKINQVKEETIVIGIDIASELHYARAFDWRGIELGKVFKFSNSEEGFCNLYEWIEDLKKGTRKSEVLVGAEPTGHYWLGLSESLKNNKVQLVFVNPLHVKRSKELDDNHPSKTDSKDPKTIAKLVIEGRFNEPNVPEGIYAELRIATFTKERIVKEINQIKNRVERWLKIYFPEYKDAFASFDGIGSLVVLENCPLPKDVLELGAEGVNKLWRDRKLKSSGMNKAVILYQAAKRSIGVTEGLEAARFELNMLIEDYRSKARQLELVMVKLQGLCDQIPEVQKVMEIKGIGLSTIANFIAEVGDIRRFDSPKQIQKLAGLAITESSSGKHKGKTSISKRGRKRLRCVLFQAAISLVSNNEEFRSVHEYYTTRKNNPLKKIQSITAISCKLIRVLYALLTKNKKYDPEKLVSDIKRPELIAVA</sequence>
<dbReference type="NCBIfam" id="NF033542">
    <property type="entry name" value="transpos_IS110"/>
    <property type="match status" value="1"/>
</dbReference>
<dbReference type="GO" id="GO:0003677">
    <property type="term" value="F:DNA binding"/>
    <property type="evidence" value="ECO:0007669"/>
    <property type="project" value="InterPro"/>
</dbReference>
<evidence type="ECO:0000259" key="1">
    <source>
        <dbReference type="Pfam" id="PF01548"/>
    </source>
</evidence>
<feature type="domain" description="Transposase IS110-like N-terminal" evidence="1">
    <location>
        <begin position="19"/>
        <end position="179"/>
    </location>
</feature>
<dbReference type="Proteomes" id="UP000516160">
    <property type="component" value="Chromosome"/>
</dbReference>
<feature type="domain" description="Transposase IS116/IS110/IS902 C-terminal" evidence="2">
    <location>
        <begin position="287"/>
        <end position="371"/>
    </location>
</feature>
<accession>A0A7G9WC39</accession>
<dbReference type="InterPro" id="IPR002525">
    <property type="entry name" value="Transp_IS110-like_N"/>
</dbReference>
<protein>
    <submittedName>
        <fullName evidence="3">IS110 family transposase</fullName>
    </submittedName>
</protein>
<dbReference type="GO" id="GO:0004803">
    <property type="term" value="F:transposase activity"/>
    <property type="evidence" value="ECO:0007669"/>
    <property type="project" value="InterPro"/>
</dbReference>
<dbReference type="PANTHER" id="PTHR33055">
    <property type="entry name" value="TRANSPOSASE FOR INSERTION SEQUENCE ELEMENT IS1111A"/>
    <property type="match status" value="1"/>
</dbReference>
<name>A0A7G9WC39_ALKCA</name>
<dbReference type="AlphaFoldDB" id="A0A7G9WC39"/>
<dbReference type="InterPro" id="IPR003346">
    <property type="entry name" value="Transposase_20"/>
</dbReference>
<dbReference type="PANTHER" id="PTHR33055:SF13">
    <property type="entry name" value="TRANSPOSASE"/>
    <property type="match status" value="1"/>
</dbReference>
<organism evidence="3 4">
    <name type="scientific">Alkalicella caledoniensis</name>
    <dbReference type="NCBI Taxonomy" id="2731377"/>
    <lineage>
        <taxon>Bacteria</taxon>
        <taxon>Bacillati</taxon>
        <taxon>Bacillota</taxon>
        <taxon>Clostridia</taxon>
        <taxon>Eubacteriales</taxon>
        <taxon>Proteinivoracaceae</taxon>
        <taxon>Alkalicella</taxon>
    </lineage>
</organism>
<dbReference type="RefSeq" id="WP_213166644.1">
    <property type="nucleotide sequence ID" value="NZ_CP058559.1"/>
</dbReference>
<dbReference type="Pfam" id="PF02371">
    <property type="entry name" value="Transposase_20"/>
    <property type="match status" value="1"/>
</dbReference>
<proteinExistence type="predicted"/>
<dbReference type="EMBL" id="CP058559">
    <property type="protein sequence ID" value="QNO16251.1"/>
    <property type="molecule type" value="Genomic_DNA"/>
</dbReference>
<keyword evidence="4" id="KW-1185">Reference proteome</keyword>
<dbReference type="KEGG" id="acae:HYG86_16475"/>
<dbReference type="InterPro" id="IPR047650">
    <property type="entry name" value="Transpos_IS110"/>
</dbReference>
<evidence type="ECO:0000313" key="4">
    <source>
        <dbReference type="Proteomes" id="UP000516160"/>
    </source>
</evidence>
<gene>
    <name evidence="3" type="ORF">HYG86_16475</name>
</gene>
<evidence type="ECO:0000313" key="3">
    <source>
        <dbReference type="EMBL" id="QNO16251.1"/>
    </source>
</evidence>